<evidence type="ECO:0000313" key="2">
    <source>
        <dbReference type="EMBL" id="SPC73136.1"/>
    </source>
</evidence>
<protein>
    <submittedName>
        <fullName evidence="2">Uncharacterized protein</fullName>
    </submittedName>
</protein>
<organism evidence="2">
    <name type="scientific">Fagus sylvatica</name>
    <name type="common">Beechnut</name>
    <dbReference type="NCBI Taxonomy" id="28930"/>
    <lineage>
        <taxon>Eukaryota</taxon>
        <taxon>Viridiplantae</taxon>
        <taxon>Streptophyta</taxon>
        <taxon>Embryophyta</taxon>
        <taxon>Tracheophyta</taxon>
        <taxon>Spermatophyta</taxon>
        <taxon>Magnoliopsida</taxon>
        <taxon>eudicotyledons</taxon>
        <taxon>Gunneridae</taxon>
        <taxon>Pentapetalae</taxon>
        <taxon>rosids</taxon>
        <taxon>fabids</taxon>
        <taxon>Fagales</taxon>
        <taxon>Fagaceae</taxon>
        <taxon>Fagus</taxon>
    </lineage>
</organism>
<dbReference type="EMBL" id="OIVN01000042">
    <property type="protein sequence ID" value="SPC73136.1"/>
    <property type="molecule type" value="Genomic_DNA"/>
</dbReference>
<gene>
    <name evidence="2" type="ORF">FSB_LOCUS1018</name>
</gene>
<evidence type="ECO:0000256" key="1">
    <source>
        <dbReference type="SAM" id="MobiDB-lite"/>
    </source>
</evidence>
<feature type="region of interest" description="Disordered" evidence="1">
    <location>
        <begin position="1"/>
        <end position="60"/>
    </location>
</feature>
<feature type="compositionally biased region" description="Low complexity" evidence="1">
    <location>
        <begin position="43"/>
        <end position="54"/>
    </location>
</feature>
<accession>A0A2N9E2J5</accession>
<reference evidence="2" key="1">
    <citation type="submission" date="2018-02" db="EMBL/GenBank/DDBJ databases">
        <authorList>
            <person name="Cohen D.B."/>
            <person name="Kent A.D."/>
        </authorList>
    </citation>
    <scope>NUCLEOTIDE SEQUENCE</scope>
</reference>
<sequence>MAGKNSKKAATSSSRVPPNKLPDIKPELVTPSQLVRYDPHQISPANSSNKPSSSRMVSLGKPAQNTSFAKALTSDYDPFNKKIVPATPAASVKSRKAKAISPYLPLYAEKLFYIEFFHRGIVDNPLSLIGAYFPIHPTNGIQQHYSPSVPHKTIHFYQNILQQEGKSTEELAEICRLAAIQCQSASASGKHPPASSEGSTNEATKVKVSSKFPHSVPMPPN</sequence>
<feature type="region of interest" description="Disordered" evidence="1">
    <location>
        <begin position="186"/>
        <end position="221"/>
    </location>
</feature>
<proteinExistence type="predicted"/>
<name>A0A2N9E2J5_FAGSY</name>
<dbReference type="AlphaFoldDB" id="A0A2N9E2J5"/>